<proteinExistence type="predicted"/>
<dbReference type="EMBL" id="BAAAMQ010000010">
    <property type="protein sequence ID" value="GAA2106763.1"/>
    <property type="molecule type" value="Genomic_DNA"/>
</dbReference>
<feature type="region of interest" description="Disordered" evidence="1">
    <location>
        <begin position="1"/>
        <end position="60"/>
    </location>
</feature>
<evidence type="ECO:0000256" key="1">
    <source>
        <dbReference type="SAM" id="MobiDB-lite"/>
    </source>
</evidence>
<comment type="caution">
    <text evidence="2">The sequence shown here is derived from an EMBL/GenBank/DDBJ whole genome shotgun (WGS) entry which is preliminary data.</text>
</comment>
<feature type="compositionally biased region" description="Polar residues" evidence="1">
    <location>
        <begin position="1"/>
        <end position="17"/>
    </location>
</feature>
<gene>
    <name evidence="2" type="ORF">GCM10009726_19940</name>
</gene>
<dbReference type="Proteomes" id="UP001501161">
    <property type="component" value="Unassembled WGS sequence"/>
</dbReference>
<name>A0ABP5IXG2_9ACTN</name>
<evidence type="ECO:0000313" key="3">
    <source>
        <dbReference type="Proteomes" id="UP001501161"/>
    </source>
</evidence>
<organism evidence="2 3">
    <name type="scientific">Nocardioides furvisabuli</name>
    <dbReference type="NCBI Taxonomy" id="375542"/>
    <lineage>
        <taxon>Bacteria</taxon>
        <taxon>Bacillati</taxon>
        <taxon>Actinomycetota</taxon>
        <taxon>Actinomycetes</taxon>
        <taxon>Propionibacteriales</taxon>
        <taxon>Nocardioidaceae</taxon>
        <taxon>Nocardioides</taxon>
    </lineage>
</organism>
<dbReference type="RefSeq" id="WP_231248645.1">
    <property type="nucleotide sequence ID" value="NZ_BAAAMQ010000010.1"/>
</dbReference>
<protein>
    <submittedName>
        <fullName evidence="2">Uncharacterized protein</fullName>
    </submittedName>
</protein>
<accession>A0ABP5IXG2</accession>
<keyword evidence="3" id="KW-1185">Reference proteome</keyword>
<sequence length="60" mass="6065">MTQSADSGSEPETQADPQTHLDTDPANVPDAVDDPAHDADEDEGWGSEGGATPSGPATDT</sequence>
<reference evidence="3" key="1">
    <citation type="journal article" date="2019" name="Int. J. Syst. Evol. Microbiol.">
        <title>The Global Catalogue of Microorganisms (GCM) 10K type strain sequencing project: providing services to taxonomists for standard genome sequencing and annotation.</title>
        <authorList>
            <consortium name="The Broad Institute Genomics Platform"/>
            <consortium name="The Broad Institute Genome Sequencing Center for Infectious Disease"/>
            <person name="Wu L."/>
            <person name="Ma J."/>
        </authorList>
    </citation>
    <scope>NUCLEOTIDE SEQUENCE [LARGE SCALE GENOMIC DNA]</scope>
    <source>
        <strain evidence="3">JCM 13813</strain>
    </source>
</reference>
<evidence type="ECO:0000313" key="2">
    <source>
        <dbReference type="EMBL" id="GAA2106763.1"/>
    </source>
</evidence>